<gene>
    <name evidence="2" type="ORF">EPICR_70003</name>
</gene>
<name>A0A484HIZ9_9BACT</name>
<dbReference type="EMBL" id="CAACVI010000050">
    <property type="protein sequence ID" value="VEN75162.1"/>
    <property type="molecule type" value="Genomic_DNA"/>
</dbReference>
<dbReference type="InterPro" id="IPR027417">
    <property type="entry name" value="P-loop_NTPase"/>
</dbReference>
<dbReference type="Gene3D" id="3.40.50.300">
    <property type="entry name" value="P-loop containing nucleotide triphosphate hydrolases"/>
    <property type="match status" value="1"/>
</dbReference>
<reference evidence="2" key="1">
    <citation type="submission" date="2019-01" db="EMBL/GenBank/DDBJ databases">
        <authorList>
            <consortium name="Genoscope - CEA"/>
            <person name="William W."/>
        </authorList>
    </citation>
    <scope>NUCLEOTIDE SEQUENCE</scope>
    <source>
        <strain evidence="2">CR-1</strain>
    </source>
</reference>
<proteinExistence type="predicted"/>
<dbReference type="PANTHER" id="PTHR34301:SF8">
    <property type="entry name" value="ATPASE DOMAIN-CONTAINING PROTEIN"/>
    <property type="match status" value="1"/>
</dbReference>
<sequence length="528" mass="61475">MTRFFNTAGPNNSEDHYCFPPLERFDMDEILSLIDQKKYFTLHAPRQTGKTTCILALAEHLNQQGKYKCLYCNVESAQGAREDVKRGMTAILSQIADRAEMYLRDLTVQDIWRDVLDRHGEDAALDAVISRWCVASDRPVILIIDEIDALIGDTLISVLRQLRAGYTKRPDMFPQSIILCGIRDIRDYRIHSSRTKEIITGGSAFNIKAKSFRLGDFSREEVEKLYAMHTDETGQTFDEDAMELAWEYTQGQPWLVNALGYEATFDMKKNRDRTISITAEMIRRAKENIIIRRETHIDQLVDKLKEDRVRRLIEPFLTGGKIKQNRPDDTQYLIDLGMMKRGREGLVISNPIYAEVIPRELTYTAQDNFMPLFTGLWYLNEEGRVDAEKLLSEFQQFFRENSESWIQQFDYLEAGPQLLLQAFLQRIINGGGRIEREYGLGRKRTDLLIIWPWEKGAQRIVIELKIKYGELERTISAGLEQTFEYMDKCGAETGNLIVFDRDAEKTWDEKIFQRKENYRGRMIDIWGM</sequence>
<dbReference type="SUPFAM" id="SSF52540">
    <property type="entry name" value="P-loop containing nucleoside triphosphate hydrolases"/>
    <property type="match status" value="1"/>
</dbReference>
<dbReference type="Pfam" id="PF13401">
    <property type="entry name" value="AAA_22"/>
    <property type="match status" value="1"/>
</dbReference>
<protein>
    <recommendedName>
        <fullName evidence="1">ORC1/DEAH AAA+ ATPase domain-containing protein</fullName>
    </recommendedName>
</protein>
<dbReference type="InterPro" id="IPR049945">
    <property type="entry name" value="AAA_22"/>
</dbReference>
<organism evidence="2">
    <name type="scientific">uncultured Desulfobacteraceae bacterium</name>
    <dbReference type="NCBI Taxonomy" id="218296"/>
    <lineage>
        <taxon>Bacteria</taxon>
        <taxon>Pseudomonadati</taxon>
        <taxon>Thermodesulfobacteriota</taxon>
        <taxon>Desulfobacteria</taxon>
        <taxon>Desulfobacterales</taxon>
        <taxon>Desulfobacteraceae</taxon>
        <taxon>environmental samples</taxon>
    </lineage>
</organism>
<dbReference type="AlphaFoldDB" id="A0A484HIZ9"/>
<dbReference type="GO" id="GO:0016887">
    <property type="term" value="F:ATP hydrolysis activity"/>
    <property type="evidence" value="ECO:0007669"/>
    <property type="project" value="InterPro"/>
</dbReference>
<evidence type="ECO:0000259" key="1">
    <source>
        <dbReference type="Pfam" id="PF13401"/>
    </source>
</evidence>
<accession>A0A484HIZ9</accession>
<feature type="domain" description="ORC1/DEAH AAA+ ATPase" evidence="1">
    <location>
        <begin position="36"/>
        <end position="187"/>
    </location>
</feature>
<evidence type="ECO:0000313" key="2">
    <source>
        <dbReference type="EMBL" id="VEN75162.1"/>
    </source>
</evidence>
<dbReference type="PANTHER" id="PTHR34301">
    <property type="entry name" value="DNA-BINDING PROTEIN-RELATED"/>
    <property type="match status" value="1"/>
</dbReference>